<dbReference type="Gene3D" id="3.30.450.180">
    <property type="match status" value="1"/>
</dbReference>
<evidence type="ECO:0000259" key="1">
    <source>
        <dbReference type="SMART" id="SM00530"/>
    </source>
</evidence>
<gene>
    <name evidence="2" type="ORF">FHS42_001433</name>
</gene>
<sequence length="284" mass="31410">MASESSGAARHRREQLREFLRTRRARLTPDDVGMVAVGRRRTPGLRREEVAALAGVGISWYTWLEQGRDINVSTEVLDAISGALRLTEPEQAHLYLLAGLNPPLGGGARGAAVAPELRHVLDAWMPRPAVLQDRYWNLMVVNDAARTVFGYGAGDHNCLVTFFTNARYRGMQTHWASVAPVVVAAYRADAAHFPSDPEFDRVVAELSAVCPEFVELWARHDVSAHIPAVKAVHHPEAGDLVFDKTTLTVADRKDLHLVLYNPRPGTGTEDRLERLMRVRLAATA</sequence>
<name>A0A7W9Q6G4_9ACTN</name>
<dbReference type="PANTHER" id="PTHR35010:SF3">
    <property type="entry name" value="BLL4873 PROTEIN"/>
    <property type="match status" value="1"/>
</dbReference>
<accession>A0A7W9Q6G4</accession>
<dbReference type="Pfam" id="PF13560">
    <property type="entry name" value="HTH_31"/>
    <property type="match status" value="1"/>
</dbReference>
<dbReference type="PANTHER" id="PTHR35010">
    <property type="entry name" value="BLL4672 PROTEIN-RELATED"/>
    <property type="match status" value="1"/>
</dbReference>
<dbReference type="EMBL" id="JACHJL010000003">
    <property type="protein sequence ID" value="MBB5934386.1"/>
    <property type="molecule type" value="Genomic_DNA"/>
</dbReference>
<dbReference type="Pfam" id="PF17765">
    <property type="entry name" value="MLTR_LBD"/>
    <property type="match status" value="1"/>
</dbReference>
<dbReference type="RefSeq" id="WP_184569872.1">
    <property type="nucleotide sequence ID" value="NZ_JACHJL010000003.1"/>
</dbReference>
<dbReference type="CDD" id="cd00093">
    <property type="entry name" value="HTH_XRE"/>
    <property type="match status" value="1"/>
</dbReference>
<dbReference type="InterPro" id="IPR010982">
    <property type="entry name" value="Lambda_DNA-bd_dom_sf"/>
</dbReference>
<feature type="domain" description="HTH cro/C1-type" evidence="1">
    <location>
        <begin position="19"/>
        <end position="91"/>
    </location>
</feature>
<comment type="caution">
    <text evidence="2">The sequence shown here is derived from an EMBL/GenBank/DDBJ whole genome shotgun (WGS) entry which is preliminary data.</text>
</comment>
<dbReference type="AlphaFoldDB" id="A0A7W9Q6G4"/>
<dbReference type="SMART" id="SM00530">
    <property type="entry name" value="HTH_XRE"/>
    <property type="match status" value="1"/>
</dbReference>
<dbReference type="InterPro" id="IPR001387">
    <property type="entry name" value="Cro/C1-type_HTH"/>
</dbReference>
<protein>
    <submittedName>
        <fullName evidence="2">Transcriptional regulator with XRE-family HTH domain</fullName>
    </submittedName>
</protein>
<dbReference type="InterPro" id="IPR041413">
    <property type="entry name" value="MLTR_LBD"/>
</dbReference>
<organism evidence="2 3">
    <name type="scientific">Streptomyces zagrosensis</name>
    <dbReference type="NCBI Taxonomy" id="1042984"/>
    <lineage>
        <taxon>Bacteria</taxon>
        <taxon>Bacillati</taxon>
        <taxon>Actinomycetota</taxon>
        <taxon>Actinomycetes</taxon>
        <taxon>Kitasatosporales</taxon>
        <taxon>Streptomycetaceae</taxon>
        <taxon>Streptomyces</taxon>
    </lineage>
</organism>
<keyword evidence="3" id="KW-1185">Reference proteome</keyword>
<dbReference type="GO" id="GO:0003677">
    <property type="term" value="F:DNA binding"/>
    <property type="evidence" value="ECO:0007669"/>
    <property type="project" value="InterPro"/>
</dbReference>
<dbReference type="Gene3D" id="1.10.260.40">
    <property type="entry name" value="lambda repressor-like DNA-binding domains"/>
    <property type="match status" value="1"/>
</dbReference>
<reference evidence="2 3" key="1">
    <citation type="submission" date="2020-08" db="EMBL/GenBank/DDBJ databases">
        <title>Genomic Encyclopedia of Type Strains, Phase III (KMG-III): the genomes of soil and plant-associated and newly described type strains.</title>
        <authorList>
            <person name="Whitman W."/>
        </authorList>
    </citation>
    <scope>NUCLEOTIDE SEQUENCE [LARGE SCALE GENOMIC DNA]</scope>
    <source>
        <strain evidence="2 3">CECT 8305</strain>
    </source>
</reference>
<evidence type="ECO:0000313" key="2">
    <source>
        <dbReference type="EMBL" id="MBB5934386.1"/>
    </source>
</evidence>
<dbReference type="Proteomes" id="UP000588098">
    <property type="component" value="Unassembled WGS sequence"/>
</dbReference>
<evidence type="ECO:0000313" key="3">
    <source>
        <dbReference type="Proteomes" id="UP000588098"/>
    </source>
</evidence>
<dbReference type="SUPFAM" id="SSF47413">
    <property type="entry name" value="lambda repressor-like DNA-binding domains"/>
    <property type="match status" value="1"/>
</dbReference>
<proteinExistence type="predicted"/>